<dbReference type="SFLD" id="SFLDG01129">
    <property type="entry name" value="C1.5:_HAD__Beta-PGM__Phosphata"/>
    <property type="match status" value="1"/>
</dbReference>
<reference evidence="1" key="1">
    <citation type="journal article" date="2020" name="mSystems">
        <title>Genome- and Community-Level Interaction Insights into Carbon Utilization and Element Cycling Functions of Hydrothermarchaeota in Hydrothermal Sediment.</title>
        <authorList>
            <person name="Zhou Z."/>
            <person name="Liu Y."/>
            <person name="Xu W."/>
            <person name="Pan J."/>
            <person name="Luo Z.H."/>
            <person name="Li M."/>
        </authorList>
    </citation>
    <scope>NUCLEOTIDE SEQUENCE [LARGE SCALE GENOMIC DNA]</scope>
    <source>
        <strain evidence="1">HyVt-489</strain>
    </source>
</reference>
<protein>
    <submittedName>
        <fullName evidence="1">Pyrimidine 5'-nucleotidase</fullName>
    </submittedName>
</protein>
<sequence length="225" mass="25678">MDISHIDNWIFDLDNTLYSGDTQFFSQIDKKITAYISTFLSLNPVDARRIQKQYLYEYGTSLSGLMREHDMDPDDYLDYVHNIDVSSLTPDPALAEHLAKLPGRKFIFTNGSRAHAQKVGDHLEIYHLFDGVFGIEDGGYVPKPHRRPYDDLIAKFAIDPAQAFMAEDMARNLEIPKQMGMTTLLLASSADWSHEPARTRPHTGEAPPDFVDHVTYDLTDWLSRI</sequence>
<dbReference type="PANTHER" id="PTHR12725">
    <property type="entry name" value="HALOACID DEHALOGENASE-LIKE HYDROLASE"/>
    <property type="match status" value="1"/>
</dbReference>
<dbReference type="SFLD" id="SFLDS00003">
    <property type="entry name" value="Haloacid_Dehalogenase"/>
    <property type="match status" value="1"/>
</dbReference>
<name>A0A7C3FXH6_9PROT</name>
<dbReference type="Gene3D" id="1.10.150.450">
    <property type="match status" value="1"/>
</dbReference>
<dbReference type="PANTHER" id="PTHR12725:SF117">
    <property type="entry name" value="HALOACID DEHALOGENASE-LIKE HYDROLASE"/>
    <property type="match status" value="1"/>
</dbReference>
<dbReference type="SUPFAM" id="SSF56784">
    <property type="entry name" value="HAD-like"/>
    <property type="match status" value="1"/>
</dbReference>
<dbReference type="NCBIfam" id="TIGR01993">
    <property type="entry name" value="Pyr-5-nucltdase"/>
    <property type="match status" value="1"/>
</dbReference>
<dbReference type="InterPro" id="IPR010237">
    <property type="entry name" value="Pyr-5-nucltdase"/>
</dbReference>
<dbReference type="Proteomes" id="UP000886042">
    <property type="component" value="Unassembled WGS sequence"/>
</dbReference>
<dbReference type="InterPro" id="IPR036412">
    <property type="entry name" value="HAD-like_sf"/>
</dbReference>
<dbReference type="Pfam" id="PF00702">
    <property type="entry name" value="Hydrolase"/>
    <property type="match status" value="1"/>
</dbReference>
<accession>A0A7C3FXH6</accession>
<proteinExistence type="predicted"/>
<dbReference type="Gene3D" id="3.40.50.1000">
    <property type="entry name" value="HAD superfamily/HAD-like"/>
    <property type="match status" value="1"/>
</dbReference>
<gene>
    <name evidence="1" type="ORF">ENJ46_01175</name>
</gene>
<dbReference type="AlphaFoldDB" id="A0A7C3FXH6"/>
<dbReference type="EMBL" id="DRMN01000081">
    <property type="protein sequence ID" value="HFB54509.1"/>
    <property type="molecule type" value="Genomic_DNA"/>
</dbReference>
<organism evidence="1">
    <name type="scientific">Hellea balneolensis</name>
    <dbReference type="NCBI Taxonomy" id="287478"/>
    <lineage>
        <taxon>Bacteria</taxon>
        <taxon>Pseudomonadati</taxon>
        <taxon>Pseudomonadota</taxon>
        <taxon>Alphaproteobacteria</taxon>
        <taxon>Maricaulales</taxon>
        <taxon>Robiginitomaculaceae</taxon>
        <taxon>Hellea</taxon>
    </lineage>
</organism>
<comment type="caution">
    <text evidence="1">The sequence shown here is derived from an EMBL/GenBank/DDBJ whole genome shotgun (WGS) entry which is preliminary data.</text>
</comment>
<evidence type="ECO:0000313" key="1">
    <source>
        <dbReference type="EMBL" id="HFB54509.1"/>
    </source>
</evidence>
<dbReference type="InterPro" id="IPR023214">
    <property type="entry name" value="HAD_sf"/>
</dbReference>
<dbReference type="SFLD" id="SFLDG01132">
    <property type="entry name" value="C1.5.3:_5'-Nucleotidase_Like"/>
    <property type="match status" value="1"/>
</dbReference>